<evidence type="ECO:0000313" key="3">
    <source>
        <dbReference type="Proteomes" id="UP000176974"/>
    </source>
</evidence>
<comment type="caution">
    <text evidence="2">The sequence shown here is derived from an EMBL/GenBank/DDBJ whole genome shotgun (WGS) entry which is preliminary data.</text>
</comment>
<dbReference type="AlphaFoldDB" id="A0A1G2FCJ5"/>
<dbReference type="Gene3D" id="3.30.420.40">
    <property type="match status" value="2"/>
</dbReference>
<feature type="region of interest" description="Disordered" evidence="1">
    <location>
        <begin position="142"/>
        <end position="182"/>
    </location>
</feature>
<dbReference type="EMBL" id="MHMY01000010">
    <property type="protein sequence ID" value="OGZ35502.1"/>
    <property type="molecule type" value="Genomic_DNA"/>
</dbReference>
<name>A0A1G2FCJ5_9BACT</name>
<gene>
    <name evidence="2" type="ORF">A2815_00665</name>
</gene>
<evidence type="ECO:0000256" key="1">
    <source>
        <dbReference type="SAM" id="MobiDB-lite"/>
    </source>
</evidence>
<evidence type="ECO:0008006" key="4">
    <source>
        <dbReference type="Google" id="ProtNLM"/>
    </source>
</evidence>
<accession>A0A1G2FCJ5</accession>
<protein>
    <recommendedName>
        <fullName evidence="4">SHS2 domain-containing protein</fullName>
    </recommendedName>
</protein>
<dbReference type="InterPro" id="IPR050696">
    <property type="entry name" value="FtsA/MreB"/>
</dbReference>
<dbReference type="CDD" id="cd24049">
    <property type="entry name" value="ASKHA_NBD_PilM"/>
    <property type="match status" value="1"/>
</dbReference>
<dbReference type="Pfam" id="PF11104">
    <property type="entry name" value="PilM_2"/>
    <property type="match status" value="2"/>
</dbReference>
<reference evidence="2 3" key="1">
    <citation type="journal article" date="2016" name="Nat. Commun.">
        <title>Thousands of microbial genomes shed light on interconnected biogeochemical processes in an aquifer system.</title>
        <authorList>
            <person name="Anantharaman K."/>
            <person name="Brown C.T."/>
            <person name="Hug L.A."/>
            <person name="Sharon I."/>
            <person name="Castelle C.J."/>
            <person name="Probst A.J."/>
            <person name="Thomas B.C."/>
            <person name="Singh A."/>
            <person name="Wilkins M.J."/>
            <person name="Karaoz U."/>
            <person name="Brodie E.L."/>
            <person name="Williams K.H."/>
            <person name="Hubbard S.S."/>
            <person name="Banfield J.F."/>
        </authorList>
    </citation>
    <scope>NUCLEOTIDE SEQUENCE [LARGE SCALE GENOMIC DNA]</scope>
</reference>
<dbReference type="SUPFAM" id="SSF53067">
    <property type="entry name" value="Actin-like ATPase domain"/>
    <property type="match status" value="2"/>
</dbReference>
<sequence length="397" mass="43807">MFFFGRKPKTHLGLDIGTSAIKLVELSKENERFKLENYAIFPIVEYPERLEQKIRTESLKMREQEMSSMIKLAIKEAGIKSEKVCLSVPVYSSFSTLIDLPFMPEKEIATAIPFEAKKYVPVPISEVILDWSIIEKTKSAPLPPPLGNEISKDSRVITRQQEPSLDSGQKPQDPMIKPEEKAGGSEGIQVLLVAVPKEVAAKYARIIQMAGLELKALEAETFSLTRSLVGNDKSSIVIVDTGARSTNISVVDGGYIRVTHNLEMGGAQLTKNLGQKMQIDFEKAEEIKKSELTSANSQGKEFTARETVQSFLEAVVSETKRIVNHYQLKYNRRIEKCILAGSGLAAAGLIDEFTNKLGLEVSLGNPFARIIYSPVLEPAVKELGPPLAVAVGLAMRE</sequence>
<dbReference type="InterPro" id="IPR005883">
    <property type="entry name" value="PilM"/>
</dbReference>
<feature type="compositionally biased region" description="Polar residues" evidence="1">
    <location>
        <begin position="157"/>
        <end position="170"/>
    </location>
</feature>
<evidence type="ECO:0000313" key="2">
    <source>
        <dbReference type="EMBL" id="OGZ35502.1"/>
    </source>
</evidence>
<dbReference type="PIRSF" id="PIRSF019169">
    <property type="entry name" value="PilM"/>
    <property type="match status" value="1"/>
</dbReference>
<organism evidence="2 3">
    <name type="scientific">Candidatus Portnoybacteria bacterium RIFCSPHIGHO2_01_FULL_40_12b</name>
    <dbReference type="NCBI Taxonomy" id="1801994"/>
    <lineage>
        <taxon>Bacteria</taxon>
        <taxon>Candidatus Portnoyibacteriota</taxon>
    </lineage>
</organism>
<dbReference type="PANTHER" id="PTHR32432">
    <property type="entry name" value="CELL DIVISION PROTEIN FTSA-RELATED"/>
    <property type="match status" value="1"/>
</dbReference>
<dbReference type="InterPro" id="IPR043129">
    <property type="entry name" value="ATPase_NBD"/>
</dbReference>
<dbReference type="Proteomes" id="UP000176974">
    <property type="component" value="Unassembled WGS sequence"/>
</dbReference>
<dbReference type="PANTHER" id="PTHR32432:SF3">
    <property type="entry name" value="ETHANOLAMINE UTILIZATION PROTEIN EUTJ"/>
    <property type="match status" value="1"/>
</dbReference>
<proteinExistence type="predicted"/>